<dbReference type="GO" id="GO:0016829">
    <property type="term" value="F:lyase activity"/>
    <property type="evidence" value="ECO:0007669"/>
    <property type="project" value="UniProtKB-KW"/>
</dbReference>
<dbReference type="AlphaFoldDB" id="A0A1W1C766"/>
<proteinExistence type="predicted"/>
<dbReference type="InterPro" id="IPR001135">
    <property type="entry name" value="NADH_Q_OxRdtase_suD"/>
</dbReference>
<gene>
    <name evidence="5" type="ORF">MNB_SV-10-1156</name>
</gene>
<evidence type="ECO:0000256" key="2">
    <source>
        <dbReference type="ARBA" id="ARBA00023027"/>
    </source>
</evidence>
<evidence type="ECO:0000313" key="5">
    <source>
        <dbReference type="EMBL" id="SFV61531.1"/>
    </source>
</evidence>
<dbReference type="SUPFAM" id="SSF56762">
    <property type="entry name" value="HydB/Nqo4-like"/>
    <property type="match status" value="1"/>
</dbReference>
<keyword evidence="1" id="KW-0560">Oxidoreductase</keyword>
<evidence type="ECO:0000259" key="3">
    <source>
        <dbReference type="Pfam" id="PF00329"/>
    </source>
</evidence>
<dbReference type="Gene3D" id="1.10.645.10">
    <property type="entry name" value="Cytochrome-c3 Hydrogenase, chain B"/>
    <property type="match status" value="1"/>
</dbReference>
<dbReference type="GO" id="GO:0048038">
    <property type="term" value="F:quinone binding"/>
    <property type="evidence" value="ECO:0007669"/>
    <property type="project" value="InterPro"/>
</dbReference>
<feature type="domain" description="NADH-quinone oxidoreductase subunit D" evidence="4">
    <location>
        <begin position="264"/>
        <end position="372"/>
    </location>
</feature>
<reference evidence="5" key="1">
    <citation type="submission" date="2016-10" db="EMBL/GenBank/DDBJ databases">
        <authorList>
            <person name="de Groot N.N."/>
        </authorList>
    </citation>
    <scope>NUCLEOTIDE SEQUENCE</scope>
</reference>
<dbReference type="Gene3D" id="3.30.460.80">
    <property type="entry name" value="NADH:ubiquinone oxidoreductase, 30kDa subunit"/>
    <property type="match status" value="1"/>
</dbReference>
<dbReference type="EMBL" id="FPHL01000026">
    <property type="protein sequence ID" value="SFV61531.1"/>
    <property type="molecule type" value="Genomic_DNA"/>
</dbReference>
<evidence type="ECO:0000259" key="4">
    <source>
        <dbReference type="Pfam" id="PF00346"/>
    </source>
</evidence>
<accession>A0A1W1C766</accession>
<dbReference type="InterPro" id="IPR037232">
    <property type="entry name" value="NADH_quin_OxRdtase_su_C/D-like"/>
</dbReference>
<dbReference type="GO" id="GO:0051287">
    <property type="term" value="F:NAD binding"/>
    <property type="evidence" value="ECO:0007669"/>
    <property type="project" value="InterPro"/>
</dbReference>
<keyword evidence="2" id="KW-0520">NAD</keyword>
<dbReference type="InterPro" id="IPR029014">
    <property type="entry name" value="NiFe-Hase_large"/>
</dbReference>
<protein>
    <submittedName>
        <fullName evidence="5">Formate hydrogenlyase subunit 5</fullName>
    </submittedName>
</protein>
<dbReference type="PANTHER" id="PTHR43485:SF1">
    <property type="entry name" value="FORMATE HYDROGENLYASE SUBUNIT 5-RELATED"/>
    <property type="match status" value="1"/>
</dbReference>
<feature type="domain" description="NADH:ubiquinone oxidoreductase 30kDa subunit" evidence="3">
    <location>
        <begin position="15"/>
        <end position="89"/>
    </location>
</feature>
<dbReference type="InterPro" id="IPR001268">
    <property type="entry name" value="NADH_UbQ_OxRdtase_30kDa_su"/>
</dbReference>
<dbReference type="Pfam" id="PF00329">
    <property type="entry name" value="Complex1_30kDa"/>
    <property type="match status" value="1"/>
</dbReference>
<dbReference type="SUPFAM" id="SSF143243">
    <property type="entry name" value="Nqo5-like"/>
    <property type="match status" value="1"/>
</dbReference>
<organism evidence="5">
    <name type="scientific">hydrothermal vent metagenome</name>
    <dbReference type="NCBI Taxonomy" id="652676"/>
    <lineage>
        <taxon>unclassified sequences</taxon>
        <taxon>metagenomes</taxon>
        <taxon>ecological metagenomes</taxon>
    </lineage>
</organism>
<name>A0A1W1C766_9ZZZZ</name>
<dbReference type="PANTHER" id="PTHR43485">
    <property type="entry name" value="HYDROGENASE-4 COMPONENT G"/>
    <property type="match status" value="1"/>
</dbReference>
<dbReference type="GO" id="GO:0008137">
    <property type="term" value="F:NADH dehydrogenase (ubiquinone) activity"/>
    <property type="evidence" value="ECO:0007669"/>
    <property type="project" value="InterPro"/>
</dbReference>
<evidence type="ECO:0000256" key="1">
    <source>
        <dbReference type="ARBA" id="ARBA00023002"/>
    </source>
</evidence>
<dbReference type="GO" id="GO:0016651">
    <property type="term" value="F:oxidoreductase activity, acting on NAD(P)H"/>
    <property type="evidence" value="ECO:0007669"/>
    <property type="project" value="InterPro"/>
</dbReference>
<dbReference type="InterPro" id="IPR052197">
    <property type="entry name" value="ComplexI_49kDa-like"/>
</dbReference>
<dbReference type="Pfam" id="PF00346">
    <property type="entry name" value="Complex1_49kDa"/>
    <property type="match status" value="1"/>
</dbReference>
<sequence>MRLIARYAKEVENNFEIVTVWDEEIHREQVSKRDPRIKTLTKTHPAAIWFERKMHDDYGIIIEDAFDNRPLVHQERFPGDIYPMRKDFRERTLEPNDYKPYKYEAIGGDGVFEVAVGPIHAGIIEPGHFQFSQAGEDMLHQEVRHFYKYRAIEKMLEGKTLFEAKPVIERISGNESIAYQTAWRDIVLQATDRELPLNNRKYHALLLELERTVHHLTDLGFIPNDAGFGAALAFGSKLSEEARRELKKITGHRFGFGAIDFESHSLDNEAIKAYLDMLNEAIAFFEAWITDIPSLWDRFDTTGILRLKKAVKYDTVGIVARASGLALDQRNEPFYLEHGFVLQTQKSGDVSARFKIRLEEMKNTLEMMQNFTVETCEGMNVGTVTDGEYFSFAESSIGELFMSIDIKEGVIERFFVRDPSFVNWQALHLMMPGNIIADFPLINKSCDLSYAGNDL</sequence>
<keyword evidence="5" id="KW-0456">Lyase</keyword>